<organism evidence="1 2">
    <name type="scientific">Thermanaeromonas toyohensis ToBE</name>
    <dbReference type="NCBI Taxonomy" id="698762"/>
    <lineage>
        <taxon>Bacteria</taxon>
        <taxon>Bacillati</taxon>
        <taxon>Bacillota</taxon>
        <taxon>Clostridia</taxon>
        <taxon>Neomoorellales</taxon>
        <taxon>Neomoorellaceae</taxon>
        <taxon>Thermanaeromonas</taxon>
    </lineage>
</organism>
<sequence length="60" mass="7079">MNIIRPKLPVDVQVKLENILAVSYPWEMEKMISKLELVLEEMQREAWLKGLKEGKEKGRL</sequence>
<gene>
    <name evidence="1" type="ORF">SAMN00808754_2244</name>
</gene>
<dbReference type="AlphaFoldDB" id="A0A1W1VZK1"/>
<proteinExistence type="predicted"/>
<evidence type="ECO:0000313" key="2">
    <source>
        <dbReference type="Proteomes" id="UP000192569"/>
    </source>
</evidence>
<name>A0A1W1VZK1_9FIRM</name>
<keyword evidence="2" id="KW-1185">Reference proteome</keyword>
<dbReference type="EMBL" id="LT838272">
    <property type="protein sequence ID" value="SMB98284.1"/>
    <property type="molecule type" value="Genomic_DNA"/>
</dbReference>
<dbReference type="Proteomes" id="UP000192569">
    <property type="component" value="Chromosome I"/>
</dbReference>
<accession>A0A1W1VZK1</accession>
<evidence type="ECO:0000313" key="1">
    <source>
        <dbReference type="EMBL" id="SMB98284.1"/>
    </source>
</evidence>
<dbReference type="RefSeq" id="WP_084665803.1">
    <property type="nucleotide sequence ID" value="NZ_LT838272.1"/>
</dbReference>
<reference evidence="1 2" key="1">
    <citation type="submission" date="2017-04" db="EMBL/GenBank/DDBJ databases">
        <authorList>
            <person name="Afonso C.L."/>
            <person name="Miller P.J."/>
            <person name="Scott M.A."/>
            <person name="Spackman E."/>
            <person name="Goraichik I."/>
            <person name="Dimitrov K.M."/>
            <person name="Suarez D.L."/>
            <person name="Swayne D.E."/>
        </authorList>
    </citation>
    <scope>NUCLEOTIDE SEQUENCE [LARGE SCALE GENOMIC DNA]</scope>
    <source>
        <strain evidence="1 2">ToBE</strain>
    </source>
</reference>
<protein>
    <submittedName>
        <fullName evidence="1">Uncharacterized protein</fullName>
    </submittedName>
</protein>